<sequence>MGFFFCESGRTQEQIVPRETPSVEILKPDWTWSLLCWTYSEEKPQSHGASSDDSPPSPLKGIVETAPVLGMREEFTSVTPRLAHHMSQGIDRVEQLRVNLVQYPAMNHGHRQRIERWQRTNTNSCPWEGIIPGKDMGWDCLAGRKALLALPERLWGHGGQQAGHELQRALAARKANSILGHSQDTEGNNYSSLLSTCYIQLLHLILGPQNKKDIDKLEQWRAIKMIPGWSACPLRRG</sequence>
<protein>
    <submittedName>
        <fullName evidence="1">Uncharacterized protein</fullName>
    </submittedName>
</protein>
<dbReference type="EMBL" id="JAUNZN010000053">
    <property type="protein sequence ID" value="KAK4805793.1"/>
    <property type="molecule type" value="Genomic_DNA"/>
</dbReference>
<reference evidence="1 2" key="1">
    <citation type="journal article" date="2023" name="J. Hered.">
        <title>Chromosome-level genome of the wood stork (Mycteria americana) provides insight into avian chromosome evolution.</title>
        <authorList>
            <person name="Flamio R. Jr."/>
            <person name="Ramstad K.M."/>
        </authorList>
    </citation>
    <scope>NUCLEOTIDE SEQUENCE [LARGE SCALE GENOMIC DNA]</scope>
    <source>
        <strain evidence="1">JAX WOST 10</strain>
    </source>
</reference>
<evidence type="ECO:0000313" key="1">
    <source>
        <dbReference type="EMBL" id="KAK4805793.1"/>
    </source>
</evidence>
<dbReference type="AlphaFoldDB" id="A0AAN7N906"/>
<organism evidence="1 2">
    <name type="scientific">Mycteria americana</name>
    <name type="common">Wood stork</name>
    <dbReference type="NCBI Taxonomy" id="33587"/>
    <lineage>
        <taxon>Eukaryota</taxon>
        <taxon>Metazoa</taxon>
        <taxon>Chordata</taxon>
        <taxon>Craniata</taxon>
        <taxon>Vertebrata</taxon>
        <taxon>Euteleostomi</taxon>
        <taxon>Archelosauria</taxon>
        <taxon>Archosauria</taxon>
        <taxon>Dinosauria</taxon>
        <taxon>Saurischia</taxon>
        <taxon>Theropoda</taxon>
        <taxon>Coelurosauria</taxon>
        <taxon>Aves</taxon>
        <taxon>Neognathae</taxon>
        <taxon>Neoaves</taxon>
        <taxon>Aequornithes</taxon>
        <taxon>Ciconiiformes</taxon>
        <taxon>Ciconiidae</taxon>
        <taxon>Mycteria</taxon>
    </lineage>
</organism>
<dbReference type="Proteomes" id="UP001333110">
    <property type="component" value="Unassembled WGS sequence"/>
</dbReference>
<gene>
    <name evidence="1" type="ORF">QYF61_000399</name>
</gene>
<keyword evidence="2" id="KW-1185">Reference proteome</keyword>
<accession>A0AAN7N906</accession>
<evidence type="ECO:0000313" key="2">
    <source>
        <dbReference type="Proteomes" id="UP001333110"/>
    </source>
</evidence>
<proteinExistence type="predicted"/>
<name>A0AAN7N906_MYCAM</name>
<comment type="caution">
    <text evidence="1">The sequence shown here is derived from an EMBL/GenBank/DDBJ whole genome shotgun (WGS) entry which is preliminary data.</text>
</comment>